<dbReference type="PROSITE" id="PS50280">
    <property type="entry name" value="SET"/>
    <property type="match status" value="1"/>
</dbReference>
<feature type="domain" description="SET" evidence="2">
    <location>
        <begin position="169"/>
        <end position="387"/>
    </location>
</feature>
<keyword evidence="4" id="KW-1185">Reference proteome</keyword>
<feature type="region of interest" description="Disordered" evidence="1">
    <location>
        <begin position="496"/>
        <end position="528"/>
    </location>
</feature>
<dbReference type="AlphaFoldDB" id="A0A835XHR5"/>
<name>A0A835XHR5_9CHLO</name>
<dbReference type="PANTHER" id="PTHR47643:SF2">
    <property type="entry name" value="TPR DOMAIN PROTEIN (AFU_ORTHOLOGUE AFUA_5G12710)"/>
    <property type="match status" value="1"/>
</dbReference>
<feature type="region of interest" description="Disordered" evidence="1">
    <location>
        <begin position="638"/>
        <end position="711"/>
    </location>
</feature>
<proteinExistence type="predicted"/>
<sequence length="897" mass="89851">MSARLGFSASGAAGGRQTACARPAASSCTCGRGHVSLWPQRQPSRSATSDISRYAVQYLGGSAGGQAATAGGTLRRGPRPASVTAISASAATAASTALSGLHQRSTCASSCSRGAGRQSQTGQGRFAVLASAAATGEEAALGSGGGVPDPADLDEMLYRPGEDLPYYLGPLELREVPGSGVGLFATRAVPAGTLLLICHPLAAIREPAPGPDSRSRYGAAGAQPLDLAEALAAGEAGGEGEGEGQGLSPLAAAWLQALHGATAEGGGGAGTVGSRAGRLRQLLKQPFGPGAASAPLGSCAPCPLPPEALARVVALNAYREPGPDPAVVEMRLLPESERGPCLGLWPAFSLLNHSCAPSGAYGLVGGAMVVRAAADLAEGEEVTVSYFGRRALAPLPLRRSYLAQHYGFDCACRRCRMEEALADSAPAASGPEAAGAAGAGPDAGPGPDADPDLVRRRAVAELPAYLEALHGTCSRMAAPHLRDLLTGRRWTGGGQAAAAAEAGGAGADAGGEGEGGGGAAAAQDEPVSEVTDELSQLYGYLSGCWQQVLSVAAAAAGPSSEDEDEDEEGSEASTSGRTSEAAEGGAPRTEGLSEEEVLWLEGSVFVLLDLMASVLCALGCLEAVQAQHAAEVAEAAAARVGAGRGGRGGRRGTTAQGRGRGRRGGAGRGRGAARRPPVGKAGADGDGGEVEVEVPAGAKPSATAAEEGAERGELTAAEAIRRLGSQRWALDELPRPLLVPYVDLLAQGLDMANAVAPGSDMAAAFAVRLLAGCRAVLEAEEEEEAAAALQQVEIDVYDALCARYGIVEYDTYERILEVLSAHHRAGEVRLPFLAPGPRGEGGGAAAAASQQGAAGMAEVEAEEGGVVGVAELAAEVEEGGMVGARALAVPVEAEVVG</sequence>
<accession>A0A835XHR5</accession>
<evidence type="ECO:0000256" key="1">
    <source>
        <dbReference type="SAM" id="MobiDB-lite"/>
    </source>
</evidence>
<dbReference type="Gene3D" id="2.170.270.10">
    <property type="entry name" value="SET domain"/>
    <property type="match status" value="1"/>
</dbReference>
<feature type="compositionally biased region" description="Low complexity" evidence="1">
    <location>
        <begin position="426"/>
        <end position="436"/>
    </location>
</feature>
<evidence type="ECO:0000259" key="2">
    <source>
        <dbReference type="PROSITE" id="PS50280"/>
    </source>
</evidence>
<comment type="caution">
    <text evidence="3">The sequence shown here is derived from an EMBL/GenBank/DDBJ whole genome shotgun (WGS) entry which is preliminary data.</text>
</comment>
<feature type="compositionally biased region" description="Low complexity" evidence="1">
    <location>
        <begin position="693"/>
        <end position="706"/>
    </location>
</feature>
<dbReference type="Proteomes" id="UP000612055">
    <property type="component" value="Unassembled WGS sequence"/>
</dbReference>
<dbReference type="InterPro" id="IPR001214">
    <property type="entry name" value="SET_dom"/>
</dbReference>
<dbReference type="OrthoDB" id="438641at2759"/>
<reference evidence="3" key="1">
    <citation type="journal article" date="2020" name="bioRxiv">
        <title>Comparative genomics of Chlamydomonas.</title>
        <authorList>
            <person name="Craig R.J."/>
            <person name="Hasan A.R."/>
            <person name="Ness R.W."/>
            <person name="Keightley P.D."/>
        </authorList>
    </citation>
    <scope>NUCLEOTIDE SEQUENCE</scope>
    <source>
        <strain evidence="3">CCAP 11/70</strain>
    </source>
</reference>
<feature type="compositionally biased region" description="Gly residues" evidence="1">
    <location>
        <begin position="503"/>
        <end position="519"/>
    </location>
</feature>
<gene>
    <name evidence="3" type="ORF">HYH03_016865</name>
</gene>
<evidence type="ECO:0000313" key="3">
    <source>
        <dbReference type="EMBL" id="KAG2484323.1"/>
    </source>
</evidence>
<feature type="compositionally biased region" description="Acidic residues" evidence="1">
    <location>
        <begin position="560"/>
        <end position="570"/>
    </location>
</feature>
<dbReference type="InterPro" id="IPR046341">
    <property type="entry name" value="SET_dom_sf"/>
</dbReference>
<dbReference type="EMBL" id="JAEHOE010000152">
    <property type="protein sequence ID" value="KAG2484323.1"/>
    <property type="molecule type" value="Genomic_DNA"/>
</dbReference>
<organism evidence="3 4">
    <name type="scientific">Edaphochlamys debaryana</name>
    <dbReference type="NCBI Taxonomy" id="47281"/>
    <lineage>
        <taxon>Eukaryota</taxon>
        <taxon>Viridiplantae</taxon>
        <taxon>Chlorophyta</taxon>
        <taxon>core chlorophytes</taxon>
        <taxon>Chlorophyceae</taxon>
        <taxon>CS clade</taxon>
        <taxon>Chlamydomonadales</taxon>
        <taxon>Chlamydomonadales incertae sedis</taxon>
        <taxon>Edaphochlamys</taxon>
    </lineage>
</organism>
<feature type="region of interest" description="Disordered" evidence="1">
    <location>
        <begin position="426"/>
        <end position="452"/>
    </location>
</feature>
<dbReference type="SUPFAM" id="SSF82199">
    <property type="entry name" value="SET domain"/>
    <property type="match status" value="1"/>
</dbReference>
<dbReference type="PANTHER" id="PTHR47643">
    <property type="entry name" value="TPR DOMAIN PROTEIN (AFU_ORTHOLOGUE AFUA_5G12710)"/>
    <property type="match status" value="1"/>
</dbReference>
<dbReference type="CDD" id="cd20071">
    <property type="entry name" value="SET_SMYD"/>
    <property type="match status" value="1"/>
</dbReference>
<evidence type="ECO:0000313" key="4">
    <source>
        <dbReference type="Proteomes" id="UP000612055"/>
    </source>
</evidence>
<dbReference type="Pfam" id="PF00856">
    <property type="entry name" value="SET"/>
    <property type="match status" value="1"/>
</dbReference>
<protein>
    <recommendedName>
        <fullName evidence="2">SET domain-containing protein</fullName>
    </recommendedName>
</protein>
<feature type="region of interest" description="Disordered" evidence="1">
    <location>
        <begin position="555"/>
        <end position="593"/>
    </location>
</feature>
<dbReference type="InterPro" id="IPR053209">
    <property type="entry name" value="Gramillin-biosynth_MTr"/>
</dbReference>